<keyword evidence="1" id="KW-1185">Reference proteome</keyword>
<evidence type="ECO:0000313" key="1">
    <source>
        <dbReference type="Proteomes" id="UP000887565"/>
    </source>
</evidence>
<protein>
    <submittedName>
        <fullName evidence="2">Uncharacterized protein</fullName>
    </submittedName>
</protein>
<name>A0A915KJU6_ROMCU</name>
<dbReference type="AlphaFoldDB" id="A0A915KJU6"/>
<accession>A0A915KJU6</accession>
<evidence type="ECO:0000313" key="2">
    <source>
        <dbReference type="WBParaSite" id="nRc.2.0.1.t39095-RA"/>
    </source>
</evidence>
<proteinExistence type="predicted"/>
<sequence>MRQLLIIVKYILSAANLRRLGENLRPFPLKFWESVTPTPKKSPDRPDLRAPLHVWLGRVATSSTNIIVLINHNSCVIKWKI</sequence>
<organism evidence="1 2">
    <name type="scientific">Romanomermis culicivorax</name>
    <name type="common">Nematode worm</name>
    <dbReference type="NCBI Taxonomy" id="13658"/>
    <lineage>
        <taxon>Eukaryota</taxon>
        <taxon>Metazoa</taxon>
        <taxon>Ecdysozoa</taxon>
        <taxon>Nematoda</taxon>
        <taxon>Enoplea</taxon>
        <taxon>Dorylaimia</taxon>
        <taxon>Mermithida</taxon>
        <taxon>Mermithoidea</taxon>
        <taxon>Mermithidae</taxon>
        <taxon>Romanomermis</taxon>
    </lineage>
</organism>
<dbReference type="Proteomes" id="UP000887565">
    <property type="component" value="Unplaced"/>
</dbReference>
<dbReference type="WBParaSite" id="nRc.2.0.1.t39095-RA">
    <property type="protein sequence ID" value="nRc.2.0.1.t39095-RA"/>
    <property type="gene ID" value="nRc.2.0.1.g39095"/>
</dbReference>
<reference evidence="2" key="1">
    <citation type="submission" date="2022-11" db="UniProtKB">
        <authorList>
            <consortium name="WormBaseParasite"/>
        </authorList>
    </citation>
    <scope>IDENTIFICATION</scope>
</reference>